<reference evidence="1 2" key="1">
    <citation type="submission" date="2021-07" db="EMBL/GenBank/DDBJ databases">
        <title>Paraburkholderia edwinii protects Aspergillus sp. from phenazines by acting as a toxin sponge.</title>
        <authorList>
            <person name="Dahlstrom K.M."/>
            <person name="Newman D.K."/>
        </authorList>
    </citation>
    <scope>NUCLEOTIDE SEQUENCE [LARGE SCALE GENOMIC DNA]</scope>
    <source>
        <strain evidence="1 2">Pe01</strain>
    </source>
</reference>
<accession>A0ABX8USI5</accession>
<dbReference type="EMBL" id="CP080096">
    <property type="protein sequence ID" value="QYD71581.1"/>
    <property type="molecule type" value="Genomic_DNA"/>
</dbReference>
<evidence type="ECO:0008006" key="3">
    <source>
        <dbReference type="Google" id="ProtNLM"/>
    </source>
</evidence>
<gene>
    <name evidence="1" type="ORF">KZJ38_31740</name>
</gene>
<dbReference type="InterPro" id="IPR032710">
    <property type="entry name" value="NTF2-like_dom_sf"/>
</dbReference>
<evidence type="ECO:0000313" key="2">
    <source>
        <dbReference type="Proteomes" id="UP000826462"/>
    </source>
</evidence>
<dbReference type="SUPFAM" id="SSF54427">
    <property type="entry name" value="NTF2-like"/>
    <property type="match status" value="1"/>
</dbReference>
<protein>
    <recommendedName>
        <fullName evidence="3">SnoaL-like protein</fullName>
    </recommendedName>
</protein>
<proteinExistence type="predicted"/>
<organism evidence="1 2">
    <name type="scientific">Paraburkholderia edwinii</name>
    <dbReference type="NCBI Taxonomy" id="2861782"/>
    <lineage>
        <taxon>Bacteria</taxon>
        <taxon>Pseudomonadati</taxon>
        <taxon>Pseudomonadota</taxon>
        <taxon>Betaproteobacteria</taxon>
        <taxon>Burkholderiales</taxon>
        <taxon>Burkholderiaceae</taxon>
        <taxon>Paraburkholderia</taxon>
    </lineage>
</organism>
<sequence length="178" mass="19945">MMSLKRNIETYIRAKDGNRPHLMVEAFAQNARLSMLVKTSDIAFPSSVQGREAIEKVLVREFAAQYENVYTFCLSDPPSDANVLVCDWLVCMTEKATGAARIGFGQYEWHGGLGLVESLRITIEEMRVLDKDIAAPVLGWAQTRPYPWCTLGQLIVDMPAIDALQHVASMLAQRSRQI</sequence>
<name>A0ABX8USI5_9BURK</name>
<evidence type="ECO:0000313" key="1">
    <source>
        <dbReference type="EMBL" id="QYD71581.1"/>
    </source>
</evidence>
<dbReference type="RefSeq" id="WP_219801009.1">
    <property type="nucleotide sequence ID" value="NZ_CP080096.1"/>
</dbReference>
<keyword evidence="2" id="KW-1185">Reference proteome</keyword>
<dbReference type="Proteomes" id="UP000826462">
    <property type="component" value="Chromosome 2"/>
</dbReference>